<keyword evidence="2" id="KW-0472">Membrane</keyword>
<name>A0ABD1T5P5_9LAMI</name>
<evidence type="ECO:0000256" key="2">
    <source>
        <dbReference type="SAM" id="Phobius"/>
    </source>
</evidence>
<evidence type="ECO:0000256" key="1">
    <source>
        <dbReference type="SAM" id="MobiDB-lite"/>
    </source>
</evidence>
<feature type="transmembrane region" description="Helical" evidence="2">
    <location>
        <begin position="55"/>
        <end position="78"/>
    </location>
</feature>
<evidence type="ECO:0000313" key="4">
    <source>
        <dbReference type="Proteomes" id="UP001604277"/>
    </source>
</evidence>
<dbReference type="EMBL" id="JBFOLJ010000009">
    <property type="protein sequence ID" value="KAL2508041.1"/>
    <property type="molecule type" value="Genomic_DNA"/>
</dbReference>
<organism evidence="3 4">
    <name type="scientific">Forsythia ovata</name>
    <dbReference type="NCBI Taxonomy" id="205694"/>
    <lineage>
        <taxon>Eukaryota</taxon>
        <taxon>Viridiplantae</taxon>
        <taxon>Streptophyta</taxon>
        <taxon>Embryophyta</taxon>
        <taxon>Tracheophyta</taxon>
        <taxon>Spermatophyta</taxon>
        <taxon>Magnoliopsida</taxon>
        <taxon>eudicotyledons</taxon>
        <taxon>Gunneridae</taxon>
        <taxon>Pentapetalae</taxon>
        <taxon>asterids</taxon>
        <taxon>lamiids</taxon>
        <taxon>Lamiales</taxon>
        <taxon>Oleaceae</taxon>
        <taxon>Forsythieae</taxon>
        <taxon>Forsythia</taxon>
    </lineage>
</organism>
<feature type="region of interest" description="Disordered" evidence="1">
    <location>
        <begin position="26"/>
        <end position="52"/>
    </location>
</feature>
<gene>
    <name evidence="3" type="ORF">Fot_31688</name>
</gene>
<dbReference type="Proteomes" id="UP001604277">
    <property type="component" value="Unassembled WGS sequence"/>
</dbReference>
<protein>
    <submittedName>
        <fullName evidence="3">LRR receptor-like serine/threonine-protein kinase</fullName>
    </submittedName>
</protein>
<evidence type="ECO:0000313" key="3">
    <source>
        <dbReference type="EMBL" id="KAL2508041.1"/>
    </source>
</evidence>
<keyword evidence="2" id="KW-0812">Transmembrane</keyword>
<feature type="compositionally biased region" description="Polar residues" evidence="1">
    <location>
        <begin position="27"/>
        <end position="43"/>
    </location>
</feature>
<reference evidence="4" key="1">
    <citation type="submission" date="2024-07" db="EMBL/GenBank/DDBJ databases">
        <title>Two chromosome-level genome assemblies of Korean endemic species Abeliophyllum distichum and Forsythia ovata (Oleaceae).</title>
        <authorList>
            <person name="Jang H."/>
        </authorList>
    </citation>
    <scope>NUCLEOTIDE SEQUENCE [LARGE SCALE GENOMIC DNA]</scope>
</reference>
<proteinExistence type="predicted"/>
<comment type="caution">
    <text evidence="3">The sequence shown here is derived from an EMBL/GenBank/DDBJ whole genome shotgun (WGS) entry which is preliminary data.</text>
</comment>
<sequence>MQLTLSNPPNVSTNTSPPAIAAIPQTIGLTPLQNSPRTSSNAAQGPPEHGLKPRAIAGITVGDLAGIGVLAIIILYVYQLKKKKADSADKETPIANCSKSTGVGSNCSHCYKAMRVGSACKVELKLA</sequence>
<keyword evidence="4" id="KW-1185">Reference proteome</keyword>
<keyword evidence="2" id="KW-1133">Transmembrane helix</keyword>
<dbReference type="AlphaFoldDB" id="A0ABD1T5P5"/>
<accession>A0ABD1T5P5</accession>